<accession>A0A1X6WMI3</accession>
<feature type="transmembrane region" description="Helical" evidence="2">
    <location>
        <begin position="178"/>
        <end position="195"/>
    </location>
</feature>
<reference evidence="5" key="1">
    <citation type="submission" date="2017-02" db="EMBL/GenBank/DDBJ databases">
        <authorList>
            <person name="Dridi B."/>
        </authorList>
    </citation>
    <scope>NUCLEOTIDE SEQUENCE [LARGE SCALE GENOMIC DNA]</scope>
    <source>
        <strain evidence="5">bH819</strain>
    </source>
</reference>
<keyword evidence="2" id="KW-0812">Transmembrane</keyword>
<dbReference type="Proteomes" id="UP000195918">
    <property type="component" value="Unassembled WGS sequence"/>
</dbReference>
<dbReference type="EMBL" id="FWFD01000008">
    <property type="protein sequence ID" value="SLM85475.1"/>
    <property type="molecule type" value="Genomic_DNA"/>
</dbReference>
<keyword evidence="2" id="KW-0472">Membrane</keyword>
<organism evidence="4 5">
    <name type="scientific">Vagococcus fluvialis bH819</name>
    <dbReference type="NCBI Taxonomy" id="1255619"/>
    <lineage>
        <taxon>Bacteria</taxon>
        <taxon>Bacillati</taxon>
        <taxon>Bacillota</taxon>
        <taxon>Bacilli</taxon>
        <taxon>Lactobacillales</taxon>
        <taxon>Enterococcaceae</taxon>
        <taxon>Vagococcus</taxon>
    </lineage>
</organism>
<feature type="transmembrane region" description="Helical" evidence="2">
    <location>
        <begin position="147"/>
        <end position="166"/>
    </location>
</feature>
<dbReference type="OrthoDB" id="1437285at2"/>
<keyword evidence="4" id="KW-0645">Protease</keyword>
<dbReference type="PANTHER" id="PTHR39430:SF1">
    <property type="entry name" value="PROTEASE"/>
    <property type="match status" value="1"/>
</dbReference>
<name>A0A1X6WMI3_9ENTE</name>
<evidence type="ECO:0000259" key="3">
    <source>
        <dbReference type="Pfam" id="PF02517"/>
    </source>
</evidence>
<keyword evidence="2" id="KW-1133">Transmembrane helix</keyword>
<evidence type="ECO:0000313" key="5">
    <source>
        <dbReference type="Proteomes" id="UP000195918"/>
    </source>
</evidence>
<dbReference type="RefSeq" id="WP_086951109.1">
    <property type="nucleotide sequence ID" value="NZ_FWFD01000008.1"/>
</dbReference>
<dbReference type="PANTHER" id="PTHR39430">
    <property type="entry name" value="MEMBRANE-ASSOCIATED PROTEASE-RELATED"/>
    <property type="match status" value="1"/>
</dbReference>
<protein>
    <submittedName>
        <fullName evidence="4">Putative metal-dependent membrane protease</fullName>
    </submittedName>
</protein>
<feature type="transmembrane region" description="Helical" evidence="2">
    <location>
        <begin position="7"/>
        <end position="27"/>
    </location>
</feature>
<dbReference type="InterPro" id="IPR003675">
    <property type="entry name" value="Rce1/LyrA-like_dom"/>
</dbReference>
<feature type="transmembrane region" description="Helical" evidence="2">
    <location>
        <begin position="200"/>
        <end position="217"/>
    </location>
</feature>
<feature type="transmembrane region" description="Helical" evidence="2">
    <location>
        <begin position="39"/>
        <end position="61"/>
    </location>
</feature>
<comment type="similarity">
    <text evidence="1">Belongs to the UPF0177 family.</text>
</comment>
<feature type="transmembrane region" description="Helical" evidence="2">
    <location>
        <begin position="115"/>
        <end position="135"/>
    </location>
</feature>
<dbReference type="GO" id="GO:0080120">
    <property type="term" value="P:CAAX-box protein maturation"/>
    <property type="evidence" value="ECO:0007669"/>
    <property type="project" value="UniProtKB-ARBA"/>
</dbReference>
<keyword evidence="4" id="KW-0378">Hydrolase</keyword>
<sequence length="218" mass="25372">MIREKKLNSLAMYVILFFVIWTIYELLVKPYISLKLSPITGTLIQTVIKLSVWSLPSYLLIKKNKNLPIPFPEIYNTKIDWKKWTTLALGMILYLLIGSYFQYGNLEIRNSFKLITVINSVLFVGITEELVFRGLILNTLLIKFNKWLVIVVSSVLFLMIHFPVWIQTNTFSANLSSGGFVQVFILGIIFSLSFIKSRNIFVPIMLHMVWNLFTILFY</sequence>
<dbReference type="AlphaFoldDB" id="A0A1X6WMI3"/>
<dbReference type="GO" id="GO:0004175">
    <property type="term" value="F:endopeptidase activity"/>
    <property type="evidence" value="ECO:0007669"/>
    <property type="project" value="UniProtKB-ARBA"/>
</dbReference>
<proteinExistence type="inferred from homology"/>
<feature type="domain" description="CAAX prenyl protease 2/Lysostaphin resistance protein A-like" evidence="3">
    <location>
        <begin position="113"/>
        <end position="213"/>
    </location>
</feature>
<evidence type="ECO:0000313" key="4">
    <source>
        <dbReference type="EMBL" id="SLM85475.1"/>
    </source>
</evidence>
<dbReference type="Pfam" id="PF02517">
    <property type="entry name" value="Rce1-like"/>
    <property type="match status" value="1"/>
</dbReference>
<keyword evidence="5" id="KW-1185">Reference proteome</keyword>
<dbReference type="GO" id="GO:0006508">
    <property type="term" value="P:proteolysis"/>
    <property type="evidence" value="ECO:0007669"/>
    <property type="project" value="UniProtKB-KW"/>
</dbReference>
<evidence type="ECO:0000256" key="2">
    <source>
        <dbReference type="SAM" id="Phobius"/>
    </source>
</evidence>
<evidence type="ECO:0000256" key="1">
    <source>
        <dbReference type="ARBA" id="ARBA00009067"/>
    </source>
</evidence>
<feature type="transmembrane region" description="Helical" evidence="2">
    <location>
        <begin position="84"/>
        <end position="103"/>
    </location>
</feature>
<gene>
    <name evidence="4" type="ORF">FM121_05205</name>
</gene>